<evidence type="ECO:0000313" key="2">
    <source>
        <dbReference type="Proteomes" id="UP000003481"/>
    </source>
</evidence>
<geneLocation type="plasmid" evidence="1 2">
    <name>A14S_lp38</name>
</geneLocation>
<name>C0RBL6_9SPIR</name>
<keyword evidence="1" id="KW-0614">Plasmid</keyword>
<evidence type="ECO:0000313" key="1">
    <source>
        <dbReference type="EMBL" id="ACN53151.1"/>
    </source>
</evidence>
<gene>
    <name evidence="1" type="ORF">BSPA14S_J0024</name>
</gene>
<protein>
    <submittedName>
        <fullName evidence="1">Uncharacterized protein</fullName>
    </submittedName>
</protein>
<reference evidence="1 2" key="1">
    <citation type="journal article" date="2012" name="J. Bacteriol.">
        <title>Whole-Genome Sequences of Borrelia bissettii, Borrelia valaisiana, and Borrelia spielmanii.</title>
        <authorList>
            <person name="Schutzer S.E."/>
            <person name="Fraser-Liggett C.M."/>
            <person name="Qiu W.G."/>
            <person name="Kraiczy P."/>
            <person name="Mongodin E.F."/>
            <person name="Dunn J.J."/>
            <person name="Luft B.J."/>
            <person name="Casjens S.R."/>
        </authorList>
    </citation>
    <scope>NUCLEOTIDE SEQUENCE [LARGE SCALE GENOMIC DNA]</scope>
    <source>
        <strain evidence="1 2">A14S</strain>
        <plasmid evidence="1 2">A14S_lp38</plasmid>
    </source>
</reference>
<organism evidence="1 2">
    <name type="scientific">Borreliella spielmanii A14S</name>
    <dbReference type="NCBI Taxonomy" id="498742"/>
    <lineage>
        <taxon>Bacteria</taxon>
        <taxon>Pseudomonadati</taxon>
        <taxon>Spirochaetota</taxon>
        <taxon>Spirochaetia</taxon>
        <taxon>Spirochaetales</taxon>
        <taxon>Borreliaceae</taxon>
        <taxon>Borreliella</taxon>
    </lineage>
</organism>
<sequence length="37" mass="4601">MNKQKKLEYKKIFNNQYYNKIINLIESQNNHRSKCIN</sequence>
<dbReference type="HOGENOM" id="CLU_3340926_0_0_12"/>
<dbReference type="AlphaFoldDB" id="C0RBL6"/>
<dbReference type="EMBL" id="CP001464">
    <property type="protein sequence ID" value="ACN53151.1"/>
    <property type="molecule type" value="Genomic_DNA"/>
</dbReference>
<proteinExistence type="predicted"/>
<dbReference type="Proteomes" id="UP000003481">
    <property type="component" value="Plasmid A14S_lp38"/>
</dbReference>
<accession>C0RBL6</accession>